<gene>
    <name evidence="3" type="ORF">ACJ72_05669</name>
</gene>
<evidence type="ECO:0000259" key="2">
    <source>
        <dbReference type="Pfam" id="PF11274"/>
    </source>
</evidence>
<reference evidence="3 4" key="1">
    <citation type="submission" date="2015-07" db="EMBL/GenBank/DDBJ databases">
        <title>Emmonsia species relationships and genome sequence.</title>
        <authorList>
            <person name="Cuomo C.A."/>
            <person name="Schwartz I.S."/>
            <person name="Kenyon C."/>
            <person name="de Hoog G.S."/>
            <person name="Govender N.P."/>
            <person name="Botha A."/>
            <person name="Moreno L."/>
            <person name="de Vries M."/>
            <person name="Munoz J.F."/>
            <person name="Stielow J.B."/>
        </authorList>
    </citation>
    <scope>NUCLEOTIDE SEQUENCE [LARGE SCALE GENOMIC DNA]</scope>
    <source>
        <strain evidence="3 4">CBS 136260</strain>
    </source>
</reference>
<feature type="compositionally biased region" description="Low complexity" evidence="1">
    <location>
        <begin position="77"/>
        <end position="90"/>
    </location>
</feature>
<proteinExistence type="predicted"/>
<name>A0A1B7NTA5_9EURO</name>
<dbReference type="PANTHER" id="PTHR40370">
    <property type="entry name" value="EXPRESSED PROTEIN"/>
    <property type="match status" value="1"/>
</dbReference>
<dbReference type="AlphaFoldDB" id="A0A1B7NTA5"/>
<evidence type="ECO:0000256" key="1">
    <source>
        <dbReference type="SAM" id="MobiDB-lite"/>
    </source>
</evidence>
<protein>
    <recommendedName>
        <fullName evidence="2">DUF3074 domain-containing protein</fullName>
    </recommendedName>
</protein>
<feature type="non-terminal residue" evidence="3">
    <location>
        <position position="177"/>
    </location>
</feature>
<feature type="region of interest" description="Disordered" evidence="1">
    <location>
        <begin position="11"/>
        <end position="43"/>
    </location>
</feature>
<dbReference type="STRING" id="1658172.A0A1B7NTA5"/>
<comment type="caution">
    <text evidence="3">The sequence shown here is derived from an EMBL/GenBank/DDBJ whole genome shotgun (WGS) entry which is preliminary data.</text>
</comment>
<keyword evidence="4" id="KW-1185">Reference proteome</keyword>
<feature type="region of interest" description="Disordered" evidence="1">
    <location>
        <begin position="71"/>
        <end position="101"/>
    </location>
</feature>
<organism evidence="3 4">
    <name type="scientific">Emergomyces africanus</name>
    <dbReference type="NCBI Taxonomy" id="1955775"/>
    <lineage>
        <taxon>Eukaryota</taxon>
        <taxon>Fungi</taxon>
        <taxon>Dikarya</taxon>
        <taxon>Ascomycota</taxon>
        <taxon>Pezizomycotina</taxon>
        <taxon>Eurotiomycetes</taxon>
        <taxon>Eurotiomycetidae</taxon>
        <taxon>Onygenales</taxon>
        <taxon>Ajellomycetaceae</taxon>
        <taxon>Emergomyces</taxon>
    </lineage>
</organism>
<dbReference type="OrthoDB" id="6423603at2759"/>
<dbReference type="EMBL" id="LGUA01000822">
    <property type="protein sequence ID" value="OAX80009.1"/>
    <property type="molecule type" value="Genomic_DNA"/>
</dbReference>
<accession>A0A1B7NTA5</accession>
<sequence>MAPSPIPFLLHPAPHHPADIPAHPSIPNPFPPSTHGETADSHPPLPLFVQAALTQAREFITTTIPGKSFIADPKLRSSPPSSGQVQVSSGTIKHTGLTGKGAAADAKEDKWFARRTVLENRAVRGSASFQEFVDGLKDNHLLNEIEYEPKISAVDDIAKWDCSGVEGEGGWRGWRPA</sequence>
<dbReference type="PANTHER" id="PTHR40370:SF1">
    <property type="entry name" value="DUF3074 DOMAIN-CONTAINING PROTEIN"/>
    <property type="match status" value="1"/>
</dbReference>
<evidence type="ECO:0000313" key="4">
    <source>
        <dbReference type="Proteomes" id="UP000091918"/>
    </source>
</evidence>
<dbReference type="InterPro" id="IPR024500">
    <property type="entry name" value="DUF3074"/>
</dbReference>
<feature type="domain" description="DUF3074" evidence="2">
    <location>
        <begin position="111"/>
        <end position="163"/>
    </location>
</feature>
<evidence type="ECO:0000313" key="3">
    <source>
        <dbReference type="EMBL" id="OAX80009.1"/>
    </source>
</evidence>
<dbReference type="Proteomes" id="UP000091918">
    <property type="component" value="Unassembled WGS sequence"/>
</dbReference>
<dbReference type="Pfam" id="PF11274">
    <property type="entry name" value="DUF3074"/>
    <property type="match status" value="1"/>
</dbReference>